<reference evidence="1 2" key="1">
    <citation type="journal article" date="2023" name="bioRxiv">
        <title>An intranuclear bacterial parasite of deep-sea mussels expresses apoptosis inhibitors acquired from its host.</title>
        <authorList>
            <person name="Gonzalez Porras M.A."/>
            <person name="Assie A."/>
            <person name="Tietjen M."/>
            <person name="Violette M."/>
            <person name="Kleiner M."/>
            <person name="Gruber-Vodicka H."/>
            <person name="Dubilier N."/>
            <person name="Leisch N."/>
        </authorList>
    </citation>
    <scope>NUCLEOTIDE SEQUENCE [LARGE SCALE GENOMIC DNA]</scope>
    <source>
        <strain evidence="1">IAP13</strain>
    </source>
</reference>
<dbReference type="EMBL" id="JASXSV010000001">
    <property type="protein sequence ID" value="MDP0587912.1"/>
    <property type="molecule type" value="Genomic_DNA"/>
</dbReference>
<comment type="caution">
    <text evidence="1">The sequence shown here is derived from an EMBL/GenBank/DDBJ whole genome shotgun (WGS) entry which is preliminary data.</text>
</comment>
<protein>
    <submittedName>
        <fullName evidence="1">Uncharacterized protein</fullName>
    </submittedName>
</protein>
<organism evidence="1 2">
    <name type="scientific">Candidatus Endonucleibacter bathymodioli</name>
    <dbReference type="NCBI Taxonomy" id="539814"/>
    <lineage>
        <taxon>Bacteria</taxon>
        <taxon>Pseudomonadati</taxon>
        <taxon>Pseudomonadota</taxon>
        <taxon>Gammaproteobacteria</taxon>
        <taxon>Oceanospirillales</taxon>
        <taxon>Endozoicomonadaceae</taxon>
        <taxon>Candidatus Endonucleibacter</taxon>
    </lineage>
</organism>
<keyword evidence="2" id="KW-1185">Reference proteome</keyword>
<name>A0AA90NJW8_9GAMM</name>
<evidence type="ECO:0000313" key="2">
    <source>
        <dbReference type="Proteomes" id="UP001178148"/>
    </source>
</evidence>
<gene>
    <name evidence="1" type="ORF">QS748_01355</name>
</gene>
<dbReference type="Proteomes" id="UP001178148">
    <property type="component" value="Unassembled WGS sequence"/>
</dbReference>
<evidence type="ECO:0000313" key="1">
    <source>
        <dbReference type="EMBL" id="MDP0587912.1"/>
    </source>
</evidence>
<accession>A0AA90NJW8</accession>
<proteinExistence type="predicted"/>
<sequence>MKKKLRGATCSANMLKKFMVSHAKLKNMHQHSVTSLEPWHDKSLSDEWKKEIGSKKEYFKEII</sequence>
<dbReference type="AlphaFoldDB" id="A0AA90NJW8"/>